<organism evidence="1 3">
    <name type="scientific">Xylella fastidiosa subsp. sandyi Ann-1</name>
    <dbReference type="NCBI Taxonomy" id="155920"/>
    <lineage>
        <taxon>Bacteria</taxon>
        <taxon>Pseudomonadati</taxon>
        <taxon>Pseudomonadota</taxon>
        <taxon>Gammaproteobacteria</taxon>
        <taxon>Lysobacterales</taxon>
        <taxon>Lysobacteraceae</taxon>
        <taxon>Xylella</taxon>
    </lineage>
</organism>
<dbReference type="EMBL" id="CP006696">
    <property type="protein sequence ID" value="AIC11261.1"/>
    <property type="molecule type" value="Genomic_DNA"/>
</dbReference>
<dbReference type="RefSeq" id="WP_020850868.1">
    <property type="nucleotide sequence ID" value="NZ_CP006696.1"/>
</dbReference>
<reference evidence="1 3" key="1">
    <citation type="submission" date="2013-08" db="EMBL/GenBank/DDBJ databases">
        <authorList>
            <person name="Stouthamer R."/>
            <person name="Nunney L."/>
        </authorList>
    </citation>
    <scope>NUCLEOTIDE SEQUENCE [LARGE SCALE GENOMIC DNA]</scope>
    <source>
        <strain evidence="3">ann-1</strain>
        <strain evidence="1">Ann-1</strain>
    </source>
</reference>
<dbReference type="HOGENOM" id="CLU_2249057_0_0_6"/>
<sequence>MSRNGVFYASAYDTVRTHVLRMVEGERMKCTVEMEGAMPKSVSITSMTLDTSRQCAADAVAGDVGARRFDVWVTGQRCGEGVIFARTTLSDGVCRVHRIWVRVQ</sequence>
<evidence type="ECO:0000313" key="1">
    <source>
        <dbReference type="EMBL" id="AIC11098.1"/>
    </source>
</evidence>
<name>A0A060H682_XYLFS</name>
<dbReference type="KEGG" id="xfs:D934_07105"/>
<accession>A0A060H682</accession>
<gene>
    <name evidence="1" type="ORF">D934_04505</name>
    <name evidence="2" type="ORF">D934_07105</name>
</gene>
<proteinExistence type="predicted"/>
<dbReference type="Proteomes" id="UP000027215">
    <property type="component" value="Chromosome"/>
</dbReference>
<dbReference type="AlphaFoldDB" id="A0A060H682"/>
<evidence type="ECO:0000313" key="2">
    <source>
        <dbReference type="EMBL" id="AIC11261.1"/>
    </source>
</evidence>
<dbReference type="EMBL" id="CP006696">
    <property type="protein sequence ID" value="AIC11098.1"/>
    <property type="molecule type" value="Genomic_DNA"/>
</dbReference>
<protein>
    <submittedName>
        <fullName evidence="1">Uncharacterized protein</fullName>
    </submittedName>
</protein>
<dbReference type="PATRIC" id="fig|155920.8.peg.1084"/>
<evidence type="ECO:0000313" key="3">
    <source>
        <dbReference type="Proteomes" id="UP000027215"/>
    </source>
</evidence>
<dbReference type="KEGG" id="xfs:D934_04505"/>